<accession>A0A163JLP9</accession>
<feature type="region of interest" description="Disordered" evidence="5">
    <location>
        <begin position="1"/>
        <end position="145"/>
    </location>
</feature>
<gene>
    <name evidence="7" type="primary">ABSGL_09602.1 scaffold 11483</name>
</gene>
<dbReference type="SUPFAM" id="SSF81296">
    <property type="entry name" value="E set domains"/>
    <property type="match status" value="1"/>
</dbReference>
<dbReference type="InterPro" id="IPR006973">
    <property type="entry name" value="Cwf_Cwc_15"/>
</dbReference>
<evidence type="ECO:0000259" key="6">
    <source>
        <dbReference type="Pfam" id="PF02752"/>
    </source>
</evidence>
<dbReference type="EMBL" id="LT554264">
    <property type="protein sequence ID" value="SAM03756.1"/>
    <property type="molecule type" value="Genomic_DNA"/>
</dbReference>
<dbReference type="InterPro" id="IPR014752">
    <property type="entry name" value="Arrestin-like_C"/>
</dbReference>
<reference evidence="7" key="1">
    <citation type="submission" date="2016-04" db="EMBL/GenBank/DDBJ databases">
        <authorList>
            <person name="Evans L.H."/>
            <person name="Alamgir A."/>
            <person name="Owens N."/>
            <person name="Weber N.D."/>
            <person name="Virtaneva K."/>
            <person name="Barbian K."/>
            <person name="Babar A."/>
            <person name="Rosenke K."/>
        </authorList>
    </citation>
    <scope>NUCLEOTIDE SEQUENCE [LARGE SCALE GENOMIC DNA]</scope>
    <source>
        <strain evidence="7">CBS 101.48</strain>
    </source>
</reference>
<protein>
    <recommendedName>
        <fullName evidence="6">Arrestin C-terminal-like domain-containing protein</fullName>
    </recommendedName>
</protein>
<comment type="similarity">
    <text evidence="2">Belongs to the CWC15 family.</text>
</comment>
<evidence type="ECO:0000313" key="7">
    <source>
        <dbReference type="EMBL" id="SAM03756.1"/>
    </source>
</evidence>
<comment type="function">
    <text evidence="1">Involved in pre-mRNA splicing.</text>
</comment>
<feature type="compositionally biased region" description="Basic and acidic residues" evidence="5">
    <location>
        <begin position="48"/>
        <end position="70"/>
    </location>
</feature>
<dbReference type="GO" id="GO:0003723">
    <property type="term" value="F:RNA binding"/>
    <property type="evidence" value="ECO:0007669"/>
    <property type="project" value="TreeGrafter"/>
</dbReference>
<evidence type="ECO:0000256" key="5">
    <source>
        <dbReference type="SAM" id="MobiDB-lite"/>
    </source>
</evidence>
<evidence type="ECO:0000313" key="8">
    <source>
        <dbReference type="Proteomes" id="UP000078561"/>
    </source>
</evidence>
<dbReference type="AlphaFoldDB" id="A0A163JLP9"/>
<keyword evidence="4" id="KW-0508">mRNA splicing</keyword>
<dbReference type="Pfam" id="PF02752">
    <property type="entry name" value="Arrestin_C"/>
    <property type="match status" value="1"/>
</dbReference>
<name>A0A163JLP9_ABSGL</name>
<evidence type="ECO:0000256" key="1">
    <source>
        <dbReference type="ARBA" id="ARBA00003777"/>
    </source>
</evidence>
<dbReference type="GO" id="GO:0071013">
    <property type="term" value="C:catalytic step 2 spliceosome"/>
    <property type="evidence" value="ECO:0007669"/>
    <property type="project" value="TreeGrafter"/>
</dbReference>
<evidence type="ECO:0000256" key="3">
    <source>
        <dbReference type="ARBA" id="ARBA00022664"/>
    </source>
</evidence>
<dbReference type="InterPro" id="IPR011022">
    <property type="entry name" value="Arrestin_C-like"/>
</dbReference>
<dbReference type="Pfam" id="PF04889">
    <property type="entry name" value="Cwf_Cwc_15"/>
    <property type="match status" value="1"/>
</dbReference>
<dbReference type="OrthoDB" id="30179at2759"/>
<dbReference type="InterPro" id="IPR014756">
    <property type="entry name" value="Ig_E-set"/>
</dbReference>
<keyword evidence="8" id="KW-1185">Reference proteome</keyword>
<evidence type="ECO:0000256" key="2">
    <source>
        <dbReference type="ARBA" id="ARBA00006644"/>
    </source>
</evidence>
<dbReference type="InParanoid" id="A0A163JLP9"/>
<feature type="domain" description="Arrestin C-terminal-like" evidence="6">
    <location>
        <begin position="436"/>
        <end position="574"/>
    </location>
</feature>
<organism evidence="7">
    <name type="scientific">Absidia glauca</name>
    <name type="common">Pin mould</name>
    <dbReference type="NCBI Taxonomy" id="4829"/>
    <lineage>
        <taxon>Eukaryota</taxon>
        <taxon>Fungi</taxon>
        <taxon>Fungi incertae sedis</taxon>
        <taxon>Mucoromycota</taxon>
        <taxon>Mucoromycotina</taxon>
        <taxon>Mucoromycetes</taxon>
        <taxon>Mucorales</taxon>
        <taxon>Cunninghamellaceae</taxon>
        <taxon>Absidia</taxon>
    </lineage>
</organism>
<evidence type="ECO:0000256" key="4">
    <source>
        <dbReference type="ARBA" id="ARBA00023187"/>
    </source>
</evidence>
<dbReference type="Gene3D" id="2.60.40.640">
    <property type="match status" value="2"/>
</dbReference>
<dbReference type="STRING" id="4829.A0A163JLP9"/>
<feature type="compositionally biased region" description="Acidic residues" evidence="5">
    <location>
        <begin position="112"/>
        <end position="145"/>
    </location>
</feature>
<sequence length="639" mass="72033">MTTAARPTFDPARGNDSKAPSFQYSARDIASHTKLKFRQPGQGTPAEIGDRERLKEELRQAELEYYEKQGKTGGASDRLLTTGDDGGGGDPDDAKRKQLLNEAEKMAALDKEESDDDDGGNSSSDDNDDDDDDDDDDESDDDDENTAELLATLQRIRQERAEEKERQEREKLEQEAAQRDEEAMTGNPLLNIGQQQQQQNRDFSVKRRWDDDVIFKNQARGMDEKPNKRFVNDMLRSDFHRRFLHNLGLANFGNESLSTAENDLQHPRRENDPVPKFGWSLQGLPVFGPGSVFQGYVELDLSQTLAMDRLRLVFQGQERIVPIEIRPGVVRTKHAPLFGIQHILWDSKDGLRSLDVGNHKFPFIIQMPLAQYPPTTTDHDWYNCTFDITAIVESQCRPSRYETILTNKHSMMYMPFVETRLLKKPLTTNQQYSDLQVATTLYSLAYVPGESLLASILITSPTFKKSLSVSLSLHRTITCLAFDDVPDSILLIASTETTLPPSRQDDGDSSKGSSVTTTYTSSLTLELPDMLLPTFTYGKLSTITYRLCLSVKRKGALSLWANEIKMDWPLTVGTLGLHTPSHLSVYSALMDEHQSRPVFMHTVEHDDELPLYESARLPDYHAATFATPTSSCATSLHHF</sequence>
<dbReference type="GO" id="GO:0045292">
    <property type="term" value="P:mRNA cis splicing, via spliceosome"/>
    <property type="evidence" value="ECO:0007669"/>
    <property type="project" value="TreeGrafter"/>
</dbReference>
<dbReference type="Proteomes" id="UP000078561">
    <property type="component" value="Unassembled WGS sequence"/>
</dbReference>
<dbReference type="PANTHER" id="PTHR12718">
    <property type="entry name" value="CELL CYCLE CONTROL PROTEIN CWF15"/>
    <property type="match status" value="1"/>
</dbReference>
<feature type="compositionally biased region" description="Basic and acidic residues" evidence="5">
    <location>
        <begin position="102"/>
        <end position="111"/>
    </location>
</feature>
<dbReference type="PANTHER" id="PTHR12718:SF2">
    <property type="entry name" value="SPLICEOSOME-ASSOCIATED PROTEIN CWC15 HOMOLOG"/>
    <property type="match status" value="1"/>
</dbReference>
<keyword evidence="3" id="KW-0507">mRNA processing</keyword>
<feature type="region of interest" description="Disordered" evidence="5">
    <location>
        <begin position="160"/>
        <end position="182"/>
    </location>
</feature>
<proteinExistence type="inferred from homology"/>